<keyword evidence="7" id="KW-0560">Oxidoreductase</keyword>
<evidence type="ECO:0000313" key="9">
    <source>
        <dbReference type="Proteomes" id="UP000317863"/>
    </source>
</evidence>
<dbReference type="InterPro" id="IPR007197">
    <property type="entry name" value="rSAM"/>
</dbReference>
<keyword evidence="6" id="KW-0411">Iron-sulfur</keyword>
<dbReference type="SFLD" id="SFLDG01063">
    <property type="entry name" value="activating_enzymes__group_1"/>
    <property type="match status" value="1"/>
</dbReference>
<dbReference type="SUPFAM" id="SSF102114">
    <property type="entry name" value="Radical SAM enzymes"/>
    <property type="match status" value="1"/>
</dbReference>
<dbReference type="EMBL" id="SGJB01000026">
    <property type="protein sequence ID" value="TQQ83139.1"/>
    <property type="molecule type" value="Genomic_DNA"/>
</dbReference>
<comment type="function">
    <text evidence="7">Activation of anaerobic ribonucleoside-triphosphate reductase under anaerobic conditions by generation of an organic free radical, using S-adenosylmethionine and reduced flavodoxin as cosubstrates to produce 5'-deoxy-adenosine.</text>
</comment>
<keyword evidence="3" id="KW-0949">S-adenosyl-L-methionine</keyword>
<comment type="caution">
    <text evidence="8">The sequence shown here is derived from an EMBL/GenBank/DDBJ whole genome shotgun (WGS) entry which is preliminary data.</text>
</comment>
<dbReference type="SFLD" id="SFLDS00029">
    <property type="entry name" value="Radical_SAM"/>
    <property type="match status" value="1"/>
</dbReference>
<name>A0A544QSW8_9FIRM</name>
<keyword evidence="2" id="KW-0004">4Fe-4S</keyword>
<comment type="similarity">
    <text evidence="7">Belongs to the organic radical-activating enzymes family.</text>
</comment>
<dbReference type="PIRSF" id="PIRSF000368">
    <property type="entry name" value="NrdG"/>
    <property type="match status" value="1"/>
</dbReference>
<reference evidence="8 9" key="1">
    <citation type="submission" date="2019-02" db="EMBL/GenBank/DDBJ databases">
        <title>Peptostreptococcaceae bacterium ZHW00191 nov., a new bacterium isolated from the human gut.</title>
        <authorList>
            <person name="Zhou H.-W."/>
            <person name="Chen X.-J."/>
        </authorList>
    </citation>
    <scope>NUCLEOTIDE SEQUENCE [LARGE SCALE GENOMIC DNA]</scope>
    <source>
        <strain evidence="8 9">ZHW00191</strain>
    </source>
</reference>
<evidence type="ECO:0000256" key="4">
    <source>
        <dbReference type="ARBA" id="ARBA00022723"/>
    </source>
</evidence>
<dbReference type="InterPro" id="IPR012837">
    <property type="entry name" value="NrdG"/>
</dbReference>
<dbReference type="Gene3D" id="3.20.20.70">
    <property type="entry name" value="Aldolase class I"/>
    <property type="match status" value="1"/>
</dbReference>
<sequence>MKIRLASKVTFDSIVDGPGLRAVVWTQGCTHNCMGCHNPQTHSLNGGFIEDTDNIVKEIKERKLQRGVTLSGGEPFLQPEAVEDIARKLKETGMDVWAFTGFKFEELLNPSNKNFFINKKLLKSIDVLVDGKFEIDKRDISLLFRGSSNQRVIDVKRSLKEKRVVLKEEYVEGYVDTFLPMAK</sequence>
<evidence type="ECO:0000256" key="5">
    <source>
        <dbReference type="ARBA" id="ARBA00023004"/>
    </source>
</evidence>
<gene>
    <name evidence="8" type="primary">nrdG</name>
    <name evidence="8" type="ORF">EXD82_10015</name>
</gene>
<dbReference type="GO" id="GO:0043365">
    <property type="term" value="F:[formate-C-acetyltransferase]-activating enzyme activity"/>
    <property type="evidence" value="ECO:0007669"/>
    <property type="project" value="InterPro"/>
</dbReference>
<protein>
    <recommendedName>
        <fullName evidence="7">Anaerobic ribonucleoside-triphosphate reductase-activating protein</fullName>
        <ecNumber evidence="7">1.97.1.-</ecNumber>
    </recommendedName>
</protein>
<dbReference type="Proteomes" id="UP000317863">
    <property type="component" value="Unassembled WGS sequence"/>
</dbReference>
<dbReference type="SFLD" id="SFLDF00299">
    <property type="entry name" value="anaerobic_ribonucleoside-triph"/>
    <property type="match status" value="1"/>
</dbReference>
<dbReference type="AlphaFoldDB" id="A0A544QSW8"/>
<organism evidence="8 9">
    <name type="scientific">Peptacetobacter hominis</name>
    <dbReference type="NCBI Taxonomy" id="2743610"/>
    <lineage>
        <taxon>Bacteria</taxon>
        <taxon>Bacillati</taxon>
        <taxon>Bacillota</taxon>
        <taxon>Clostridia</taxon>
        <taxon>Peptostreptococcales</taxon>
        <taxon>Peptostreptococcaceae</taxon>
        <taxon>Peptacetobacter</taxon>
    </lineage>
</organism>
<dbReference type="EC" id="1.97.1.-" evidence="7"/>
<dbReference type="GO" id="GO:0051539">
    <property type="term" value="F:4 iron, 4 sulfur cluster binding"/>
    <property type="evidence" value="ECO:0007669"/>
    <property type="project" value="UniProtKB-KW"/>
</dbReference>
<dbReference type="GO" id="GO:0004748">
    <property type="term" value="F:ribonucleoside-diphosphate reductase activity, thioredoxin disulfide as acceptor"/>
    <property type="evidence" value="ECO:0007669"/>
    <property type="project" value="TreeGrafter"/>
</dbReference>
<evidence type="ECO:0000256" key="3">
    <source>
        <dbReference type="ARBA" id="ARBA00022691"/>
    </source>
</evidence>
<evidence type="ECO:0000256" key="2">
    <source>
        <dbReference type="ARBA" id="ARBA00022485"/>
    </source>
</evidence>
<dbReference type="GO" id="GO:0046872">
    <property type="term" value="F:metal ion binding"/>
    <property type="evidence" value="ECO:0007669"/>
    <property type="project" value="UniProtKB-KW"/>
</dbReference>
<dbReference type="InterPro" id="IPR058240">
    <property type="entry name" value="rSAM_sf"/>
</dbReference>
<comment type="cofactor">
    <cofactor evidence="1">
        <name>[4Fe-4S] cluster</name>
        <dbReference type="ChEBI" id="CHEBI:49883"/>
    </cofactor>
</comment>
<evidence type="ECO:0000256" key="6">
    <source>
        <dbReference type="ARBA" id="ARBA00023014"/>
    </source>
</evidence>
<dbReference type="InterPro" id="IPR034457">
    <property type="entry name" value="Organic_radical-activating"/>
</dbReference>
<dbReference type="SFLD" id="SFLDG01066">
    <property type="entry name" value="organic_radical-activating_enz"/>
    <property type="match status" value="1"/>
</dbReference>
<dbReference type="OrthoDB" id="9782387at2"/>
<dbReference type="Pfam" id="PF13353">
    <property type="entry name" value="Fer4_12"/>
    <property type="match status" value="1"/>
</dbReference>
<evidence type="ECO:0000256" key="7">
    <source>
        <dbReference type="PIRNR" id="PIRNR000368"/>
    </source>
</evidence>
<evidence type="ECO:0000313" key="8">
    <source>
        <dbReference type="EMBL" id="TQQ83139.1"/>
    </source>
</evidence>
<evidence type="ECO:0000256" key="1">
    <source>
        <dbReference type="ARBA" id="ARBA00001966"/>
    </source>
</evidence>
<keyword evidence="4" id="KW-0479">Metal-binding</keyword>
<dbReference type="PANTHER" id="PTHR30352:SF2">
    <property type="entry name" value="ANAEROBIC RIBONUCLEOSIDE-TRIPHOSPHATE REDUCTASE-ACTIVATING PROTEIN"/>
    <property type="match status" value="1"/>
</dbReference>
<proteinExistence type="inferred from homology"/>
<keyword evidence="9" id="KW-1185">Reference proteome</keyword>
<accession>A0A544QSW8</accession>
<dbReference type="RefSeq" id="WP_142536775.1">
    <property type="nucleotide sequence ID" value="NZ_SGJB01000026.1"/>
</dbReference>
<keyword evidence="5" id="KW-0408">Iron</keyword>
<dbReference type="NCBIfam" id="TIGR02491">
    <property type="entry name" value="NrdG"/>
    <property type="match status" value="1"/>
</dbReference>
<dbReference type="PANTHER" id="PTHR30352">
    <property type="entry name" value="PYRUVATE FORMATE-LYASE-ACTIVATING ENZYME"/>
    <property type="match status" value="1"/>
</dbReference>
<dbReference type="InterPro" id="IPR013785">
    <property type="entry name" value="Aldolase_TIM"/>
</dbReference>
<dbReference type="CDD" id="cd01335">
    <property type="entry name" value="Radical_SAM"/>
    <property type="match status" value="1"/>
</dbReference>